<gene>
    <name evidence="1" type="ORF">MENT_LOCUS49122</name>
</gene>
<organism evidence="1 2">
    <name type="scientific">Meloidogyne enterolobii</name>
    <name type="common">Root-knot nematode worm</name>
    <name type="synonym">Meloidogyne mayaguensis</name>
    <dbReference type="NCBI Taxonomy" id="390850"/>
    <lineage>
        <taxon>Eukaryota</taxon>
        <taxon>Metazoa</taxon>
        <taxon>Ecdysozoa</taxon>
        <taxon>Nematoda</taxon>
        <taxon>Chromadorea</taxon>
        <taxon>Rhabditida</taxon>
        <taxon>Tylenchina</taxon>
        <taxon>Tylenchomorpha</taxon>
        <taxon>Tylenchoidea</taxon>
        <taxon>Meloidogynidae</taxon>
        <taxon>Meloidogyninae</taxon>
        <taxon>Meloidogyne</taxon>
    </lineage>
</organism>
<evidence type="ECO:0000313" key="1">
    <source>
        <dbReference type="EMBL" id="CAD2195991.1"/>
    </source>
</evidence>
<dbReference type="AlphaFoldDB" id="A0A6V7X9H3"/>
<name>A0A6V7X9H3_MELEN</name>
<comment type="caution">
    <text evidence="1">The sequence shown here is derived from an EMBL/GenBank/DDBJ whole genome shotgun (WGS) entry which is preliminary data.</text>
</comment>
<evidence type="ECO:0000313" key="2">
    <source>
        <dbReference type="Proteomes" id="UP000580250"/>
    </source>
</evidence>
<proteinExistence type="predicted"/>
<protein>
    <submittedName>
        <fullName evidence="1">Uncharacterized protein</fullName>
    </submittedName>
</protein>
<dbReference type="Proteomes" id="UP000580250">
    <property type="component" value="Unassembled WGS sequence"/>
</dbReference>
<dbReference type="EMBL" id="CAJEWN010001266">
    <property type="protein sequence ID" value="CAD2195991.1"/>
    <property type="molecule type" value="Genomic_DNA"/>
</dbReference>
<reference evidence="1 2" key="1">
    <citation type="submission" date="2020-08" db="EMBL/GenBank/DDBJ databases">
        <authorList>
            <person name="Koutsovoulos G."/>
            <person name="Danchin GJ E."/>
        </authorList>
    </citation>
    <scope>NUCLEOTIDE SEQUENCE [LARGE SCALE GENOMIC DNA]</scope>
</reference>
<accession>A0A6V7X9H3</accession>
<sequence>MFLFASSFYLRQQIVFSAYTFSLCLHGIVECFQVLMKHLKVRFALKTTKENMDYYDQIIEMNRRNLRELRILFTHFKLKYLAYFCLF</sequence>